<dbReference type="AlphaFoldDB" id="A0A7K1LI43"/>
<dbReference type="Pfam" id="PF05977">
    <property type="entry name" value="MFS_3"/>
    <property type="match status" value="1"/>
</dbReference>
<reference evidence="9 10" key="1">
    <citation type="submission" date="2019-12" db="EMBL/GenBank/DDBJ databases">
        <authorList>
            <person name="Li J."/>
            <person name="Shi Y."/>
            <person name="Xu G."/>
            <person name="Xiao D."/>
            <person name="Ran X."/>
        </authorList>
    </citation>
    <scope>NUCLEOTIDE SEQUENCE [LARGE SCALE GENOMIC DNA]</scope>
    <source>
        <strain evidence="9 10">JCM 15915</strain>
    </source>
</reference>
<comment type="subcellular location">
    <subcellularLocation>
        <location evidence="1">Cell membrane</location>
        <topology evidence="1">Multi-pass membrane protein</topology>
    </subcellularLocation>
</comment>
<evidence type="ECO:0000256" key="3">
    <source>
        <dbReference type="ARBA" id="ARBA00022475"/>
    </source>
</evidence>
<dbReference type="RefSeq" id="WP_129314900.1">
    <property type="nucleotide sequence ID" value="NZ_JBITVH010000003.1"/>
</dbReference>
<feature type="transmembrane region" description="Helical" evidence="7">
    <location>
        <begin position="331"/>
        <end position="353"/>
    </location>
</feature>
<feature type="transmembrane region" description="Helical" evidence="7">
    <location>
        <begin position="271"/>
        <end position="290"/>
    </location>
</feature>
<accession>A0A7K1LI43</accession>
<dbReference type="SUPFAM" id="SSF103473">
    <property type="entry name" value="MFS general substrate transporter"/>
    <property type="match status" value="1"/>
</dbReference>
<dbReference type="InterPro" id="IPR036259">
    <property type="entry name" value="MFS_trans_sf"/>
</dbReference>
<evidence type="ECO:0000256" key="7">
    <source>
        <dbReference type="SAM" id="Phobius"/>
    </source>
</evidence>
<proteinExistence type="predicted"/>
<feature type="transmembrane region" description="Helical" evidence="7">
    <location>
        <begin position="296"/>
        <end position="319"/>
    </location>
</feature>
<sequence length="420" mass="44840">MWFAGALISNIGTWMQRIAQDWLVFNHLSHEDSTAMGIVMALQFLPQLVLAPYAGLLADRADRRKLLFLTQTSMAVLGGLLGGLVLSGAAQLWHVYIFALLLGVITALDSPVRQTFVSNLVSDADLPNAVALNSMSFNSARMVGPAIAGVLVGAVGPGPVFLINMVTFVAMIIAIAKIDTGSLRPMPRVSRANSRMRDGIAYITSRPDILVVMIGAFLVGTFGMNSAINIAAMATTEFGYGANQFGFLTSTMAIGSITGTLMAAKRERPRLRFIFGAAGAFGLTCLLAALSPTVVVFAVVLIPMGLAALTFITSANAYVQVSTEPQMRGRVMSIYMAVFMGGTPIGAPVVGVVNDTLGARWGLGVAVIAGLVTAALGFFWYWRSQHLHLTFDRSRRGFVRLEKDADYSPVTAALEVQEPR</sequence>
<comment type="caution">
    <text evidence="9">The sequence shown here is derived from an EMBL/GenBank/DDBJ whole genome shotgun (WGS) entry which is preliminary data.</text>
</comment>
<dbReference type="CDD" id="cd06173">
    <property type="entry name" value="MFS_MefA_like"/>
    <property type="match status" value="1"/>
</dbReference>
<dbReference type="GO" id="GO:0022857">
    <property type="term" value="F:transmembrane transporter activity"/>
    <property type="evidence" value="ECO:0007669"/>
    <property type="project" value="InterPro"/>
</dbReference>
<evidence type="ECO:0000256" key="4">
    <source>
        <dbReference type="ARBA" id="ARBA00022692"/>
    </source>
</evidence>
<name>A0A7K1LI43_9MICC</name>
<keyword evidence="4 7" id="KW-0812">Transmembrane</keyword>
<feature type="transmembrane region" description="Helical" evidence="7">
    <location>
        <begin position="359"/>
        <end position="382"/>
    </location>
</feature>
<dbReference type="PANTHER" id="PTHR23513">
    <property type="entry name" value="INTEGRAL MEMBRANE EFFLUX PROTEIN-RELATED"/>
    <property type="match status" value="1"/>
</dbReference>
<dbReference type="PANTHER" id="PTHR23513:SF11">
    <property type="entry name" value="STAPHYLOFERRIN A TRANSPORTER"/>
    <property type="match status" value="1"/>
</dbReference>
<gene>
    <name evidence="9" type="ORF">GMA10_06460</name>
</gene>
<dbReference type="EMBL" id="WOGT01000003">
    <property type="protein sequence ID" value="MUN54855.1"/>
    <property type="molecule type" value="Genomic_DNA"/>
</dbReference>
<feature type="domain" description="Major facilitator superfamily (MFS) profile" evidence="8">
    <location>
        <begin position="1"/>
        <end position="385"/>
    </location>
</feature>
<keyword evidence="3" id="KW-1003">Cell membrane</keyword>
<dbReference type="Gene3D" id="1.20.1250.20">
    <property type="entry name" value="MFS general substrate transporter like domains"/>
    <property type="match status" value="1"/>
</dbReference>
<dbReference type="PROSITE" id="PS50850">
    <property type="entry name" value="MFS"/>
    <property type="match status" value="1"/>
</dbReference>
<organism evidence="9 10">
    <name type="scientific">Rothia koreensis</name>
    <dbReference type="NCBI Taxonomy" id="592378"/>
    <lineage>
        <taxon>Bacteria</taxon>
        <taxon>Bacillati</taxon>
        <taxon>Actinomycetota</taxon>
        <taxon>Actinomycetes</taxon>
        <taxon>Micrococcales</taxon>
        <taxon>Micrococcaceae</taxon>
        <taxon>Rothia</taxon>
    </lineage>
</organism>
<dbReference type="Proteomes" id="UP000462152">
    <property type="component" value="Unassembled WGS sequence"/>
</dbReference>
<keyword evidence="2" id="KW-0813">Transport</keyword>
<keyword evidence="5 7" id="KW-1133">Transmembrane helix</keyword>
<protein>
    <submittedName>
        <fullName evidence="9">MFS transporter</fullName>
    </submittedName>
</protein>
<evidence type="ECO:0000256" key="1">
    <source>
        <dbReference type="ARBA" id="ARBA00004651"/>
    </source>
</evidence>
<dbReference type="OrthoDB" id="9775268at2"/>
<keyword evidence="6 7" id="KW-0472">Membrane</keyword>
<feature type="transmembrane region" description="Helical" evidence="7">
    <location>
        <begin position="244"/>
        <end position="264"/>
    </location>
</feature>
<dbReference type="InterPro" id="IPR010290">
    <property type="entry name" value="TM_effector"/>
</dbReference>
<evidence type="ECO:0000313" key="9">
    <source>
        <dbReference type="EMBL" id="MUN54855.1"/>
    </source>
</evidence>
<dbReference type="GO" id="GO:0005886">
    <property type="term" value="C:plasma membrane"/>
    <property type="evidence" value="ECO:0007669"/>
    <property type="project" value="UniProtKB-SubCell"/>
</dbReference>
<evidence type="ECO:0000256" key="2">
    <source>
        <dbReference type="ARBA" id="ARBA00022448"/>
    </source>
</evidence>
<feature type="transmembrane region" description="Helical" evidence="7">
    <location>
        <begin position="199"/>
        <end position="224"/>
    </location>
</feature>
<dbReference type="InterPro" id="IPR020846">
    <property type="entry name" value="MFS_dom"/>
</dbReference>
<evidence type="ECO:0000256" key="5">
    <source>
        <dbReference type="ARBA" id="ARBA00022989"/>
    </source>
</evidence>
<keyword evidence="10" id="KW-1185">Reference proteome</keyword>
<feature type="transmembrane region" description="Helical" evidence="7">
    <location>
        <begin position="35"/>
        <end position="54"/>
    </location>
</feature>
<evidence type="ECO:0000259" key="8">
    <source>
        <dbReference type="PROSITE" id="PS50850"/>
    </source>
</evidence>
<evidence type="ECO:0000256" key="6">
    <source>
        <dbReference type="ARBA" id="ARBA00023136"/>
    </source>
</evidence>
<evidence type="ECO:0000313" key="10">
    <source>
        <dbReference type="Proteomes" id="UP000462152"/>
    </source>
</evidence>